<feature type="transmembrane region" description="Helical" evidence="2">
    <location>
        <begin position="296"/>
        <end position="318"/>
    </location>
</feature>
<dbReference type="SUPFAM" id="SSF49742">
    <property type="entry name" value="PHM/PNGase F"/>
    <property type="match status" value="1"/>
</dbReference>
<reference evidence="4" key="1">
    <citation type="submission" date="2025-08" db="UniProtKB">
        <authorList>
            <consortium name="Ensembl"/>
        </authorList>
    </citation>
    <scope>IDENTIFICATION</scope>
</reference>
<dbReference type="InParanoid" id="A0A672T0F1"/>
<proteinExistence type="predicted"/>
<dbReference type="Ensembl" id="ENSSGRT00000114849.1">
    <property type="protein sequence ID" value="ENSSGRP00000108097.1"/>
    <property type="gene ID" value="ENSSGRG00000053284.1"/>
</dbReference>
<organism evidence="4 5">
    <name type="scientific">Sinocyclocheilus grahami</name>
    <name type="common">Dianchi golden-line fish</name>
    <name type="synonym">Barbus grahami</name>
    <dbReference type="NCBI Taxonomy" id="75366"/>
    <lineage>
        <taxon>Eukaryota</taxon>
        <taxon>Metazoa</taxon>
        <taxon>Chordata</taxon>
        <taxon>Craniata</taxon>
        <taxon>Vertebrata</taxon>
        <taxon>Euteleostomi</taxon>
        <taxon>Actinopterygii</taxon>
        <taxon>Neopterygii</taxon>
        <taxon>Teleostei</taxon>
        <taxon>Ostariophysi</taxon>
        <taxon>Cypriniformes</taxon>
        <taxon>Cyprinidae</taxon>
        <taxon>Cyprininae</taxon>
        <taxon>Sinocyclocheilus</taxon>
    </lineage>
</organism>
<dbReference type="InterPro" id="IPR014784">
    <property type="entry name" value="Cu2_ascorb_mOase-like_C"/>
</dbReference>
<dbReference type="AlphaFoldDB" id="A0A672T0F1"/>
<dbReference type="PANTHER" id="PTHR39319">
    <property type="entry name" value="SI:DKEY-256H2.1"/>
    <property type="match status" value="1"/>
</dbReference>
<dbReference type="Pfam" id="PF09113">
    <property type="entry name" value="N-glycanase_C"/>
    <property type="match status" value="1"/>
</dbReference>
<keyword evidence="5" id="KW-1185">Reference proteome</keyword>
<dbReference type="PANTHER" id="PTHR39319:SF1">
    <property type="entry name" value="SI:DKEY-256H2.1"/>
    <property type="match status" value="1"/>
</dbReference>
<feature type="transmembrane region" description="Helical" evidence="2">
    <location>
        <begin position="330"/>
        <end position="351"/>
    </location>
</feature>
<keyword evidence="2" id="KW-0472">Membrane</keyword>
<dbReference type="GO" id="GO:0016715">
    <property type="term" value="F:oxidoreductase activity, acting on paired donors, with incorporation or reduction of molecular oxygen, reduced ascorbate as one donor, and incorporation of one atom of oxygen"/>
    <property type="evidence" value="ECO:0007669"/>
    <property type="project" value="InterPro"/>
</dbReference>
<keyword evidence="2" id="KW-0812">Transmembrane</keyword>
<evidence type="ECO:0000259" key="3">
    <source>
        <dbReference type="Pfam" id="PF09113"/>
    </source>
</evidence>
<accession>A0A672T0F1</accession>
<dbReference type="Proteomes" id="UP000472262">
    <property type="component" value="Unassembled WGS sequence"/>
</dbReference>
<reference evidence="4" key="2">
    <citation type="submission" date="2025-09" db="UniProtKB">
        <authorList>
            <consortium name="Ensembl"/>
        </authorList>
    </citation>
    <scope>IDENTIFICATION</scope>
</reference>
<sequence>EVNLHSTYSLASVTLTPLNLTPIQVTAPIASLEIRGVRFTCTALTRWPPLHKVQGRSRGVEPGDPAPAFQVQTLDGEFIYSPQNGSRSALIVHAFTNKSTFLECLWMWSGKEILSRLHFSLTSVFCTRGDAVDTTVASLRCFSSHQVSVLEHTFDRQASQCPIRLAEWSLGCRSLQIAGCELHEQGNMDIYSRYKMWPDFQLLVYALPRNPIQDMNCLRDHCSTSINIPVSMVHIEPSVMQALRKGRPVNVTFQVTPSPKFFFAIDQKGALSEMGWFLYPTFRFMAWQSVCYKLKLFVTFLTEAQVILTYVSPLIPLLNDKKCAFTMKTVPWYFILFYFILLYPFEVTSLFSGGTFDKDYNSRYQEIKFSLPTSTKKVELYAVITAHGSDENFCGEFCVTSHHFLLNRAINNTLVKTGVHGHVGSPLGCAMRVPEAAVPNEHGTWLYGRGGWCDRLQMDPWRTDITSQLDMTGTNSILYFGIFVGRNPDPKTNPGYIIMYSFLVFYK</sequence>
<evidence type="ECO:0000313" key="4">
    <source>
        <dbReference type="Ensembl" id="ENSSGRP00000108097.1"/>
    </source>
</evidence>
<dbReference type="InterPro" id="IPR008977">
    <property type="entry name" value="PHM/PNGase_F_dom_sf"/>
</dbReference>
<dbReference type="InterPro" id="IPR053251">
    <property type="entry name" value="N-glycanase"/>
</dbReference>
<name>A0A672T0F1_SINGR</name>
<feature type="domain" description="Peptide-N-glycosidase F C-terminal" evidence="3">
    <location>
        <begin position="360"/>
        <end position="504"/>
    </location>
</feature>
<evidence type="ECO:0000256" key="2">
    <source>
        <dbReference type="SAM" id="Phobius"/>
    </source>
</evidence>
<dbReference type="InterPro" id="IPR015197">
    <property type="entry name" value="PngaseF_C"/>
</dbReference>
<evidence type="ECO:0000256" key="1">
    <source>
        <dbReference type="ARBA" id="ARBA00023157"/>
    </source>
</evidence>
<keyword evidence="2" id="KW-1133">Transmembrane helix</keyword>
<protein>
    <submittedName>
        <fullName evidence="4">Si:dkey-256h2.1</fullName>
    </submittedName>
</protein>
<evidence type="ECO:0000313" key="5">
    <source>
        <dbReference type="Proteomes" id="UP000472262"/>
    </source>
</evidence>
<dbReference type="Gene3D" id="2.60.120.230">
    <property type="match status" value="1"/>
</dbReference>
<keyword evidence="1" id="KW-1015">Disulfide bond</keyword>